<dbReference type="SUPFAM" id="SSF57997">
    <property type="entry name" value="Tropomyosin"/>
    <property type="match status" value="1"/>
</dbReference>
<feature type="chain" id="PRO_5013120818" description="Lipoprotein" evidence="2">
    <location>
        <begin position="20"/>
        <end position="164"/>
    </location>
</feature>
<evidence type="ECO:0000256" key="1">
    <source>
        <dbReference type="SAM" id="Coils"/>
    </source>
</evidence>
<accession>A0A211Z7Y2</accession>
<keyword evidence="2" id="KW-0732">Signal</keyword>
<sequence>MTTPRLLPLAATLFLAACAGTGDPHDGGFITGVSNLVSGGYQDRIDQREAQVSSLNAEQAQLQARANSIRQEQAQVDRDLAAARSRLSQLDRRIAALRSRASAADAARLSDAEKRLAKARLTADEASNPGRPAAARAADVADLQQVLDSVGGLVDDIARKAPPA</sequence>
<dbReference type="AlphaFoldDB" id="A0A211Z7Y2"/>
<gene>
    <name evidence="3" type="ORF">BWR60_31190</name>
</gene>
<keyword evidence="4" id="KW-1185">Reference proteome</keyword>
<proteinExistence type="predicted"/>
<feature type="coiled-coil region" evidence="1">
    <location>
        <begin position="45"/>
        <end position="107"/>
    </location>
</feature>
<protein>
    <recommendedName>
        <fullName evidence="5">Lipoprotein</fullName>
    </recommendedName>
</protein>
<dbReference type="PROSITE" id="PS51257">
    <property type="entry name" value="PROKAR_LIPOPROTEIN"/>
    <property type="match status" value="1"/>
</dbReference>
<dbReference type="OrthoDB" id="7860061at2"/>
<feature type="signal peptide" evidence="2">
    <location>
        <begin position="1"/>
        <end position="19"/>
    </location>
</feature>
<dbReference type="Proteomes" id="UP000196655">
    <property type="component" value="Unassembled WGS sequence"/>
</dbReference>
<dbReference type="Gene3D" id="1.10.287.1490">
    <property type="match status" value="1"/>
</dbReference>
<keyword evidence="1" id="KW-0175">Coiled coil</keyword>
<evidence type="ECO:0008006" key="5">
    <source>
        <dbReference type="Google" id="ProtNLM"/>
    </source>
</evidence>
<organism evidence="3 4">
    <name type="scientific">Inquilinus limosus</name>
    <dbReference type="NCBI Taxonomy" id="171674"/>
    <lineage>
        <taxon>Bacteria</taxon>
        <taxon>Pseudomonadati</taxon>
        <taxon>Pseudomonadota</taxon>
        <taxon>Alphaproteobacteria</taxon>
        <taxon>Rhodospirillales</taxon>
        <taxon>Rhodospirillaceae</taxon>
        <taxon>Inquilinus</taxon>
    </lineage>
</organism>
<reference evidence="4" key="1">
    <citation type="submission" date="2017-05" db="EMBL/GenBank/DDBJ databases">
        <authorList>
            <person name="Macchi M."/>
            <person name="Festa S."/>
            <person name="Coppotelli B.M."/>
            <person name="Morelli I.S."/>
        </authorList>
    </citation>
    <scope>NUCLEOTIDE SEQUENCE [LARGE SCALE GENOMIC DNA]</scope>
    <source>
        <strain evidence="4">I</strain>
    </source>
</reference>
<evidence type="ECO:0000313" key="3">
    <source>
        <dbReference type="EMBL" id="OWJ61388.1"/>
    </source>
</evidence>
<evidence type="ECO:0000256" key="2">
    <source>
        <dbReference type="SAM" id="SignalP"/>
    </source>
</evidence>
<comment type="caution">
    <text evidence="3">The sequence shown here is derived from an EMBL/GenBank/DDBJ whole genome shotgun (WGS) entry which is preliminary data.</text>
</comment>
<dbReference type="EMBL" id="NHON01000104">
    <property type="protein sequence ID" value="OWJ61388.1"/>
    <property type="molecule type" value="Genomic_DNA"/>
</dbReference>
<name>A0A211Z7Y2_9PROT</name>
<dbReference type="RefSeq" id="WP_088156395.1">
    <property type="nucleotide sequence ID" value="NZ_NHON01000104.1"/>
</dbReference>
<evidence type="ECO:0000313" key="4">
    <source>
        <dbReference type="Proteomes" id="UP000196655"/>
    </source>
</evidence>